<accession>A0AAD9LL37</accession>
<dbReference type="EMBL" id="JAHBMH010000003">
    <property type="protein sequence ID" value="KAK1940370.1"/>
    <property type="molecule type" value="Genomic_DNA"/>
</dbReference>
<sequence>MLQAAGFDRGSTVIMAGFPSSVTVDDCRSFASWFSPVIHVEELSSDSASKQFGVVFATTAHVEPLLKFKEVCYGNETITVRGIDGSDSVWNSVGDMITNTNAAPILQMAQDGINVALQQLSFSWGGYLGA</sequence>
<evidence type="ECO:0000313" key="2">
    <source>
        <dbReference type="Proteomes" id="UP001195914"/>
    </source>
</evidence>
<proteinExistence type="predicted"/>
<evidence type="ECO:0000313" key="1">
    <source>
        <dbReference type="EMBL" id="KAK1940370.1"/>
    </source>
</evidence>
<evidence type="ECO:0008006" key="3">
    <source>
        <dbReference type="Google" id="ProtNLM"/>
    </source>
</evidence>
<name>A0AAD9LL37_BABDI</name>
<organism evidence="1 2">
    <name type="scientific">Babesia divergens</name>
    <dbReference type="NCBI Taxonomy" id="32595"/>
    <lineage>
        <taxon>Eukaryota</taxon>
        <taxon>Sar</taxon>
        <taxon>Alveolata</taxon>
        <taxon>Apicomplexa</taxon>
        <taxon>Aconoidasida</taxon>
        <taxon>Piroplasmida</taxon>
        <taxon>Babesiidae</taxon>
        <taxon>Babesia</taxon>
    </lineage>
</organism>
<keyword evidence="2" id="KW-1185">Reference proteome</keyword>
<reference evidence="1" key="2">
    <citation type="submission" date="2021-05" db="EMBL/GenBank/DDBJ databases">
        <authorList>
            <person name="Pain A."/>
        </authorList>
    </citation>
    <scope>NUCLEOTIDE SEQUENCE</scope>
    <source>
        <strain evidence="1">1802A</strain>
    </source>
</reference>
<dbReference type="Proteomes" id="UP001195914">
    <property type="component" value="Unassembled WGS sequence"/>
</dbReference>
<comment type="caution">
    <text evidence="1">The sequence shown here is derived from an EMBL/GenBank/DDBJ whole genome shotgun (WGS) entry which is preliminary data.</text>
</comment>
<dbReference type="AlphaFoldDB" id="A0AAD9LL37"/>
<protein>
    <recommendedName>
        <fullName evidence="3">RRM domain-containing protein</fullName>
    </recommendedName>
</protein>
<reference evidence="1" key="1">
    <citation type="journal article" date="2014" name="Nucleic Acids Res.">
        <title>The evolutionary dynamics of variant antigen genes in Babesia reveal a history of genomic innovation underlying host-parasite interaction.</title>
        <authorList>
            <person name="Jackson A.P."/>
            <person name="Otto T.D."/>
            <person name="Darby A."/>
            <person name="Ramaprasad A."/>
            <person name="Xia D."/>
            <person name="Echaide I.E."/>
            <person name="Farber M."/>
            <person name="Gahlot S."/>
            <person name="Gamble J."/>
            <person name="Gupta D."/>
            <person name="Gupta Y."/>
            <person name="Jackson L."/>
            <person name="Malandrin L."/>
            <person name="Malas T.B."/>
            <person name="Moussa E."/>
            <person name="Nair M."/>
            <person name="Reid A.J."/>
            <person name="Sanders M."/>
            <person name="Sharma J."/>
            <person name="Tracey A."/>
            <person name="Quail M.A."/>
            <person name="Weir W."/>
            <person name="Wastling J.M."/>
            <person name="Hall N."/>
            <person name="Willadsen P."/>
            <person name="Lingelbach K."/>
            <person name="Shiels B."/>
            <person name="Tait A."/>
            <person name="Berriman M."/>
            <person name="Allred D.R."/>
            <person name="Pain A."/>
        </authorList>
    </citation>
    <scope>NUCLEOTIDE SEQUENCE</scope>
    <source>
        <strain evidence="1">1802A</strain>
    </source>
</reference>
<gene>
    <name evidence="1" type="ORF">X943_003523</name>
</gene>